<keyword evidence="5" id="KW-1185">Reference proteome</keyword>
<dbReference type="RefSeq" id="WP_210040947.1">
    <property type="nucleotide sequence ID" value="NZ_JBHLVU010000021.1"/>
</dbReference>
<evidence type="ECO:0000256" key="2">
    <source>
        <dbReference type="PROSITE-ProRule" id="PRU00703"/>
    </source>
</evidence>
<accession>A0ABS7C1H3</accession>
<keyword evidence="1 2" id="KW-0129">CBS domain</keyword>
<organism evidence="4 5">
    <name type="scientific">Paenibacillus sepulcri</name>
    <dbReference type="NCBI Taxonomy" id="359917"/>
    <lineage>
        <taxon>Bacteria</taxon>
        <taxon>Bacillati</taxon>
        <taxon>Bacillota</taxon>
        <taxon>Bacilli</taxon>
        <taxon>Bacillales</taxon>
        <taxon>Paenibacillaceae</taxon>
        <taxon>Paenibacillus</taxon>
    </lineage>
</organism>
<name>A0ABS7C1H3_9BACL</name>
<dbReference type="Proteomes" id="UP001519887">
    <property type="component" value="Unassembled WGS sequence"/>
</dbReference>
<dbReference type="Gene3D" id="3.10.580.10">
    <property type="entry name" value="CBS-domain"/>
    <property type="match status" value="1"/>
</dbReference>
<evidence type="ECO:0000313" key="4">
    <source>
        <dbReference type="EMBL" id="MBW7454744.1"/>
    </source>
</evidence>
<dbReference type="Pfam" id="PF00571">
    <property type="entry name" value="CBS"/>
    <property type="match status" value="2"/>
</dbReference>
<dbReference type="SUPFAM" id="SSF54631">
    <property type="entry name" value="CBS-domain pair"/>
    <property type="match status" value="1"/>
</dbReference>
<dbReference type="PROSITE" id="PS51371">
    <property type="entry name" value="CBS"/>
    <property type="match status" value="2"/>
</dbReference>
<proteinExistence type="predicted"/>
<feature type="domain" description="CBS" evidence="3">
    <location>
        <begin position="72"/>
        <end position="129"/>
    </location>
</feature>
<dbReference type="InterPro" id="IPR046342">
    <property type="entry name" value="CBS_dom_sf"/>
</dbReference>
<dbReference type="EMBL" id="JAHZIK010000244">
    <property type="protein sequence ID" value="MBW7454744.1"/>
    <property type="molecule type" value="Genomic_DNA"/>
</dbReference>
<dbReference type="InterPro" id="IPR000644">
    <property type="entry name" value="CBS_dom"/>
</dbReference>
<dbReference type="CDD" id="cd04622">
    <property type="entry name" value="CBS_pair_HRP1_like"/>
    <property type="match status" value="1"/>
</dbReference>
<dbReference type="SMART" id="SM00116">
    <property type="entry name" value="CBS"/>
    <property type="match status" value="2"/>
</dbReference>
<evidence type="ECO:0000313" key="5">
    <source>
        <dbReference type="Proteomes" id="UP001519887"/>
    </source>
</evidence>
<evidence type="ECO:0000259" key="3">
    <source>
        <dbReference type="PROSITE" id="PS51371"/>
    </source>
</evidence>
<dbReference type="InterPro" id="IPR051257">
    <property type="entry name" value="Diverse_CBS-Domain"/>
</dbReference>
<feature type="domain" description="CBS" evidence="3">
    <location>
        <begin position="8"/>
        <end position="68"/>
    </location>
</feature>
<dbReference type="PANTHER" id="PTHR43080">
    <property type="entry name" value="CBS DOMAIN-CONTAINING PROTEIN CBSX3, MITOCHONDRIAL"/>
    <property type="match status" value="1"/>
</dbReference>
<reference evidence="4 5" key="1">
    <citation type="submission" date="2021-07" db="EMBL/GenBank/DDBJ databases">
        <title>Paenibacillus radiodurans sp. nov., isolated from the southeastern edge of Tengger Desert.</title>
        <authorList>
            <person name="Zhang G."/>
        </authorList>
    </citation>
    <scope>NUCLEOTIDE SEQUENCE [LARGE SCALE GENOMIC DNA]</scope>
    <source>
        <strain evidence="4 5">CCM 7311</strain>
    </source>
</reference>
<dbReference type="PANTHER" id="PTHR43080:SF2">
    <property type="entry name" value="CBS DOMAIN-CONTAINING PROTEIN"/>
    <property type="match status" value="1"/>
</dbReference>
<comment type="caution">
    <text evidence="4">The sequence shown here is derived from an EMBL/GenBank/DDBJ whole genome shotgun (WGS) entry which is preliminary data.</text>
</comment>
<evidence type="ECO:0000256" key="1">
    <source>
        <dbReference type="ARBA" id="ARBA00023122"/>
    </source>
</evidence>
<gene>
    <name evidence="4" type="ORF">K0U00_11945</name>
</gene>
<protein>
    <submittedName>
        <fullName evidence="4">CBS domain-containing protein</fullName>
    </submittedName>
</protein>
<sequence>MRKIKEIMSSSCITVSKDNTLYEAAGLMDQHNIGFLPVVDQNKLIGVITDRDLVIRGYAAKKDGTIAVTEVLTKDYITIEPDATVDEAAEIMAAEQIRRLPVVSNGDLLGVISLGDMAIREIFVNEAGEALSNISEHNHSASSQIQH</sequence>